<dbReference type="Proteomes" id="UP000664795">
    <property type="component" value="Unassembled WGS sequence"/>
</dbReference>
<dbReference type="RefSeq" id="WP_207334307.1">
    <property type="nucleotide sequence ID" value="NZ_JAFMYU010000003.1"/>
</dbReference>
<organism evidence="1 2">
    <name type="scientific">Fibrella aquatilis</name>
    <dbReference type="NCBI Taxonomy" id="2817059"/>
    <lineage>
        <taxon>Bacteria</taxon>
        <taxon>Pseudomonadati</taxon>
        <taxon>Bacteroidota</taxon>
        <taxon>Cytophagia</taxon>
        <taxon>Cytophagales</taxon>
        <taxon>Spirosomataceae</taxon>
        <taxon>Fibrella</taxon>
    </lineage>
</organism>
<keyword evidence="2" id="KW-1185">Reference proteome</keyword>
<sequence>MTTDQDPDIEWVYDLACPQCGHEPVYRRDCISLVCEDGMVDESEDDFCLPGTILIECSECNGHGDHLWCPQCGYDLNDDPAKLLVDVDDDN</sequence>
<accession>A0A939G0U9</accession>
<protein>
    <submittedName>
        <fullName evidence="1">Uncharacterized protein</fullName>
    </submittedName>
</protein>
<dbReference type="EMBL" id="JAFMYU010000003">
    <property type="protein sequence ID" value="MBO0930342.1"/>
    <property type="molecule type" value="Genomic_DNA"/>
</dbReference>
<gene>
    <name evidence="1" type="ORF">J2I48_05010</name>
</gene>
<dbReference type="AlphaFoldDB" id="A0A939G0U9"/>
<reference evidence="1 2" key="1">
    <citation type="submission" date="2021-03" db="EMBL/GenBank/DDBJ databases">
        <title>Fibrella sp. HMF5036 genome sequencing and assembly.</title>
        <authorList>
            <person name="Kang H."/>
            <person name="Kim H."/>
            <person name="Bae S."/>
            <person name="Joh K."/>
        </authorList>
    </citation>
    <scope>NUCLEOTIDE SEQUENCE [LARGE SCALE GENOMIC DNA]</scope>
    <source>
        <strain evidence="1 2">HMF5036</strain>
    </source>
</reference>
<evidence type="ECO:0000313" key="1">
    <source>
        <dbReference type="EMBL" id="MBO0930342.1"/>
    </source>
</evidence>
<proteinExistence type="predicted"/>
<name>A0A939G0U9_9BACT</name>
<comment type="caution">
    <text evidence="1">The sequence shown here is derived from an EMBL/GenBank/DDBJ whole genome shotgun (WGS) entry which is preliminary data.</text>
</comment>
<evidence type="ECO:0000313" key="2">
    <source>
        <dbReference type="Proteomes" id="UP000664795"/>
    </source>
</evidence>